<name>A0ABR9HG53_9ACTN</name>
<gene>
    <name evidence="2" type="ORF">H4W79_002225</name>
</gene>
<evidence type="ECO:0000256" key="1">
    <source>
        <dbReference type="SAM" id="MobiDB-lite"/>
    </source>
</evidence>
<organism evidence="2 3">
    <name type="scientific">Nocardiopsis terrae</name>
    <dbReference type="NCBI Taxonomy" id="372655"/>
    <lineage>
        <taxon>Bacteria</taxon>
        <taxon>Bacillati</taxon>
        <taxon>Actinomycetota</taxon>
        <taxon>Actinomycetes</taxon>
        <taxon>Streptosporangiales</taxon>
        <taxon>Nocardiopsidaceae</taxon>
        <taxon>Nocardiopsis</taxon>
    </lineage>
</organism>
<protein>
    <submittedName>
        <fullName evidence="2">Uncharacterized protein</fullName>
    </submittedName>
</protein>
<evidence type="ECO:0000313" key="3">
    <source>
        <dbReference type="Proteomes" id="UP000598217"/>
    </source>
</evidence>
<sequence length="56" mass="6058">MATTLDPRRTPHPLPRQRESEQGTGEPVVLADALGDVMAALTELDPDLVTVYEAGR</sequence>
<dbReference type="EMBL" id="JADBDY010000001">
    <property type="protein sequence ID" value="MBE1458011.1"/>
    <property type="molecule type" value="Genomic_DNA"/>
</dbReference>
<evidence type="ECO:0000313" key="2">
    <source>
        <dbReference type="EMBL" id="MBE1458011.1"/>
    </source>
</evidence>
<dbReference type="RefSeq" id="WP_191270592.1">
    <property type="nucleotide sequence ID" value="NZ_BMXJ01000004.1"/>
</dbReference>
<proteinExistence type="predicted"/>
<feature type="region of interest" description="Disordered" evidence="1">
    <location>
        <begin position="1"/>
        <end position="25"/>
    </location>
</feature>
<comment type="caution">
    <text evidence="2">The sequence shown here is derived from an EMBL/GenBank/DDBJ whole genome shotgun (WGS) entry which is preliminary data.</text>
</comment>
<accession>A0ABR9HG53</accession>
<dbReference type="Proteomes" id="UP000598217">
    <property type="component" value="Unassembled WGS sequence"/>
</dbReference>
<keyword evidence="3" id="KW-1185">Reference proteome</keyword>
<reference evidence="2 3" key="1">
    <citation type="submission" date="2020-10" db="EMBL/GenBank/DDBJ databases">
        <title>Sequencing the genomes of 1000 actinobacteria strains.</title>
        <authorList>
            <person name="Klenk H.-P."/>
        </authorList>
    </citation>
    <scope>NUCLEOTIDE SEQUENCE [LARGE SCALE GENOMIC DNA]</scope>
    <source>
        <strain evidence="2 3">DSM 45157</strain>
    </source>
</reference>